<feature type="domain" description="YCII-related" evidence="2">
    <location>
        <begin position="1"/>
        <end position="103"/>
    </location>
</feature>
<dbReference type="RefSeq" id="WP_184711247.1">
    <property type="nucleotide sequence ID" value="NZ_JACHBG010000036.1"/>
</dbReference>
<evidence type="ECO:0000313" key="3">
    <source>
        <dbReference type="EMBL" id="MBB6489311.1"/>
    </source>
</evidence>
<comment type="similarity">
    <text evidence="1">Belongs to the YciI family.</text>
</comment>
<protein>
    <recommendedName>
        <fullName evidence="2">YCII-related domain-containing protein</fullName>
    </recommendedName>
</protein>
<comment type="caution">
    <text evidence="3">The sequence shown here is derived from an EMBL/GenBank/DDBJ whole genome shotgun (WGS) entry which is preliminary data.</text>
</comment>
<evidence type="ECO:0000256" key="1">
    <source>
        <dbReference type="ARBA" id="ARBA00007689"/>
    </source>
</evidence>
<dbReference type="PANTHER" id="PTHR35174:SF3">
    <property type="entry name" value="BLL7171 PROTEIN"/>
    <property type="match status" value="1"/>
</dbReference>
<gene>
    <name evidence="3" type="ORF">GGD46_006638</name>
</gene>
<evidence type="ECO:0000313" key="4">
    <source>
        <dbReference type="Proteomes" id="UP000565576"/>
    </source>
</evidence>
<dbReference type="Pfam" id="PF03795">
    <property type="entry name" value="YCII"/>
    <property type="match status" value="1"/>
</dbReference>
<dbReference type="SUPFAM" id="SSF54909">
    <property type="entry name" value="Dimeric alpha+beta barrel"/>
    <property type="match status" value="1"/>
</dbReference>
<dbReference type="PANTHER" id="PTHR35174">
    <property type="entry name" value="BLL7171 PROTEIN-RELATED"/>
    <property type="match status" value="1"/>
</dbReference>
<dbReference type="InterPro" id="IPR005545">
    <property type="entry name" value="YCII"/>
</dbReference>
<dbReference type="InterPro" id="IPR011008">
    <property type="entry name" value="Dimeric_a/b-barrel"/>
</dbReference>
<reference evidence="3 4" key="1">
    <citation type="submission" date="2020-08" db="EMBL/GenBank/DDBJ databases">
        <title>Genomic Encyclopedia of Type Strains, Phase IV (KMG-V): Genome sequencing to study the core and pangenomes of soil and plant-associated prokaryotes.</title>
        <authorList>
            <person name="Whitman W."/>
        </authorList>
    </citation>
    <scope>NUCLEOTIDE SEQUENCE [LARGE SCALE GENOMIC DNA]</scope>
    <source>
        <strain evidence="3 4">SEMIA 4060</strain>
    </source>
</reference>
<evidence type="ECO:0000259" key="2">
    <source>
        <dbReference type="Pfam" id="PF03795"/>
    </source>
</evidence>
<dbReference type="Proteomes" id="UP000565576">
    <property type="component" value="Unassembled WGS sequence"/>
</dbReference>
<dbReference type="Gene3D" id="3.30.70.1060">
    <property type="entry name" value="Dimeric alpha+beta barrel"/>
    <property type="match status" value="1"/>
</dbReference>
<sequence length="114" mass="12635">MKFALLIYGNEREWAEASDSDREAEYAAHYRLTDGLKSNSALLIAEELQPTIAATTVRMTKGEPVITDGPFAETTEHLGGVYIIEVRDLDEAIAYARELPGTTEIRPIVDHARS</sequence>
<proteinExistence type="inferred from homology"/>
<name>A0A7X0IY32_9HYPH</name>
<dbReference type="AlphaFoldDB" id="A0A7X0IY32"/>
<organism evidence="3 4">
    <name type="scientific">Rhizobium lusitanum</name>
    <dbReference type="NCBI Taxonomy" id="293958"/>
    <lineage>
        <taxon>Bacteria</taxon>
        <taxon>Pseudomonadati</taxon>
        <taxon>Pseudomonadota</taxon>
        <taxon>Alphaproteobacteria</taxon>
        <taxon>Hyphomicrobiales</taxon>
        <taxon>Rhizobiaceae</taxon>
        <taxon>Rhizobium/Agrobacterium group</taxon>
        <taxon>Rhizobium</taxon>
    </lineage>
</organism>
<accession>A0A7X0IY32</accession>
<dbReference type="EMBL" id="JACHBG010000036">
    <property type="protein sequence ID" value="MBB6489311.1"/>
    <property type="molecule type" value="Genomic_DNA"/>
</dbReference>